<proteinExistence type="inferred from homology"/>
<dbReference type="CTD" id="92667"/>
<feature type="active site" evidence="8">
    <location>
        <position position="236"/>
    </location>
</feature>
<dbReference type="InterPro" id="IPR038726">
    <property type="entry name" value="PDDEXK_AddAB-type"/>
</dbReference>
<comment type="similarity">
    <text evidence="8">Belongs to the MGME1 family.</text>
</comment>
<dbReference type="GO" id="GO:0045145">
    <property type="term" value="F:single-stranded DNA 5'-3' DNA exonuclease activity"/>
    <property type="evidence" value="ECO:0007669"/>
    <property type="project" value="Ensembl"/>
</dbReference>
<keyword evidence="3 8" id="KW-0378">Hydrolase</keyword>
<keyword evidence="11" id="KW-1185">Reference proteome</keyword>
<dbReference type="GeneID" id="101613395"/>
<keyword evidence="4 8" id="KW-0269">Exonuclease</keyword>
<dbReference type="GO" id="GO:0005739">
    <property type="term" value="C:mitochondrion"/>
    <property type="evidence" value="ECO:0007669"/>
    <property type="project" value="UniProtKB-SubCell"/>
</dbReference>
<dbReference type="GO" id="GO:0006264">
    <property type="term" value="P:mitochondrial DNA replication"/>
    <property type="evidence" value="ECO:0007669"/>
    <property type="project" value="Ensembl"/>
</dbReference>
<evidence type="ECO:0000313" key="11">
    <source>
        <dbReference type="Proteomes" id="UP000694385"/>
    </source>
</evidence>
<accession>A0A8C5KR73</accession>
<keyword evidence="1 8" id="KW-0540">Nuclease</keyword>
<dbReference type="Ensembl" id="ENSJJAT00000017775.1">
    <property type="protein sequence ID" value="ENSJJAP00000011304.1"/>
    <property type="gene ID" value="ENSJJAG00000014663.1"/>
</dbReference>
<dbReference type="RefSeq" id="XP_045012210.1">
    <property type="nucleotide sequence ID" value="XM_045156275.1"/>
</dbReference>
<sequence>MQTLQTSGRLLRSFKVVSVKPSPFAGFCTSSYSCGQKKKNPYEEVDQAKYSHLVRSVLSFRSTAQTPESLLEEDELLYGPVSKHQPAKQDAEARAPQNWFPLFNPERSVESDASNTSSPLKIPFQRHVIPSVTRILQQTMTSEQIFFLERWRQRMIQELGEDGFAEYTSNIFLQGKRFHEHLEHLLSPQGNLKEKNEHLECGYMESVQHILKDISGVRALESAVQHESLKYAGLLDCVAKYQGQLCVIDWKTSEKPKPFIWNTYDNPLQVVAYMGAINHDANYSFQVQCGLIVVAYKDGSPAHPHFMDSELCSQYWTKWLLRLEDYTEKEKKQSTWKPG</sequence>
<dbReference type="HAMAP" id="MF_03030">
    <property type="entry name" value="MGME1"/>
    <property type="match status" value="1"/>
</dbReference>
<comment type="function">
    <text evidence="7">Metal-dependent single-stranded DNA (ssDNA) exonuclease involved in mitochondrial genome maintenance. Has preference for 5'-3' exonuclease activity but is also capable of endonuclease activity on linear substrates. Necessary for maintenance of proper 7S DNA levels. Probably involved in mitochondrial DNA (mtDNA) repair, possibly via the processing of displaced DNA containing Okazaki fragments during RNA-primed DNA synthesis on the lagging strand or via processing of DNA flaps during long-patch base excision repair. Specifically binds 5-hydroxymethylcytosine (5hmC)-containing DNA in stem cells.</text>
</comment>
<dbReference type="AlphaFoldDB" id="A0A8C5KR73"/>
<dbReference type="GeneTree" id="ENSGT00390000003349"/>
<dbReference type="Proteomes" id="UP000694385">
    <property type="component" value="Unassembled WGS sequence"/>
</dbReference>
<feature type="active site" evidence="8">
    <location>
        <position position="249"/>
    </location>
</feature>
<keyword evidence="6" id="KW-0234">DNA repair</keyword>
<dbReference type="Gene3D" id="3.90.320.10">
    <property type="match status" value="1"/>
</dbReference>
<feature type="active site" evidence="8">
    <location>
        <position position="251"/>
    </location>
</feature>
<dbReference type="InterPro" id="IPR011604">
    <property type="entry name" value="PDDEXK-like_dom_sf"/>
</dbReference>
<feature type="domain" description="PD-(D/E)XK endonuclease-like" evidence="9">
    <location>
        <begin position="188"/>
        <end position="305"/>
    </location>
</feature>
<keyword evidence="5 8" id="KW-0496">Mitochondrion</keyword>
<comment type="subcellular location">
    <subcellularLocation>
        <location evidence="8">Mitochondrion</location>
    </subcellularLocation>
</comment>
<evidence type="ECO:0000256" key="6">
    <source>
        <dbReference type="ARBA" id="ARBA00023204"/>
    </source>
</evidence>
<evidence type="ECO:0000259" key="9">
    <source>
        <dbReference type="Pfam" id="PF12705"/>
    </source>
</evidence>
<dbReference type="FunFam" id="3.90.320.10:FF:000005">
    <property type="entry name" value="Mitochondrial genome maintenance exonuclease 1"/>
    <property type="match status" value="1"/>
</dbReference>
<evidence type="ECO:0000256" key="8">
    <source>
        <dbReference type="HAMAP-Rule" id="MF_03030"/>
    </source>
</evidence>
<evidence type="ECO:0000256" key="4">
    <source>
        <dbReference type="ARBA" id="ARBA00022839"/>
    </source>
</evidence>
<evidence type="ECO:0000256" key="3">
    <source>
        <dbReference type="ARBA" id="ARBA00022801"/>
    </source>
</evidence>
<gene>
    <name evidence="10" type="primary">Mgme1</name>
    <name evidence="8" type="synonym">MGME1</name>
</gene>
<reference evidence="10" key="1">
    <citation type="submission" date="2025-08" db="UniProtKB">
        <authorList>
            <consortium name="Ensembl"/>
        </authorList>
    </citation>
    <scope>IDENTIFICATION</scope>
</reference>
<evidence type="ECO:0000256" key="5">
    <source>
        <dbReference type="ARBA" id="ARBA00023128"/>
    </source>
</evidence>
<organism evidence="10 11">
    <name type="scientific">Jaculus jaculus</name>
    <name type="common">Lesser Egyptian jerboa</name>
    <dbReference type="NCBI Taxonomy" id="51337"/>
    <lineage>
        <taxon>Eukaryota</taxon>
        <taxon>Metazoa</taxon>
        <taxon>Chordata</taxon>
        <taxon>Craniata</taxon>
        <taxon>Vertebrata</taxon>
        <taxon>Euteleostomi</taxon>
        <taxon>Mammalia</taxon>
        <taxon>Eutheria</taxon>
        <taxon>Euarchontoglires</taxon>
        <taxon>Glires</taxon>
        <taxon>Rodentia</taxon>
        <taxon>Myomorpha</taxon>
        <taxon>Dipodoidea</taxon>
        <taxon>Dipodidae</taxon>
        <taxon>Dipodinae</taxon>
        <taxon>Jaculus</taxon>
    </lineage>
</organism>
<evidence type="ECO:0000256" key="7">
    <source>
        <dbReference type="ARBA" id="ARBA00093440"/>
    </source>
</evidence>
<reference evidence="10" key="2">
    <citation type="submission" date="2025-09" db="UniProtKB">
        <authorList>
            <consortium name="Ensembl"/>
        </authorList>
    </citation>
    <scope>IDENTIFICATION</scope>
</reference>
<dbReference type="PANTHER" id="PTHR31340:SF3">
    <property type="entry name" value="MITOCHONDRIAL GENOME MAINTENANCE EXONUCLEASE 1"/>
    <property type="match status" value="1"/>
</dbReference>
<evidence type="ECO:0000256" key="2">
    <source>
        <dbReference type="ARBA" id="ARBA00022763"/>
    </source>
</evidence>
<dbReference type="RefSeq" id="XP_004668762.1">
    <property type="nucleotide sequence ID" value="XM_004668705.2"/>
</dbReference>
<keyword evidence="2" id="KW-0227">DNA damage</keyword>
<dbReference type="GO" id="GO:0043504">
    <property type="term" value="P:mitochondrial DNA repair"/>
    <property type="evidence" value="ECO:0007669"/>
    <property type="project" value="UniProtKB-UniRule"/>
</dbReference>
<dbReference type="Pfam" id="PF12705">
    <property type="entry name" value="PDDEXK_1"/>
    <property type="match status" value="1"/>
</dbReference>
<comment type="function">
    <text evidence="8">Metal-dependent single-stranded DNA (ssDNA) exonuclease involved in mitochondrial genome maintenance. Has preference for 5'-3' exonuclease activity but is also capable of endoduclease activity on linear substrates. Necessary for maintenance of proper 7S DNA levels. Probably involved in mitochondrial DNA (mtDNA) repair, possibly via the processing of displaced DNA containing Okazaki fragments during RNA-primed DNA synthesis on the lagging strand or via processing of DNA flaps during long-patch base excision repair.</text>
</comment>
<dbReference type="EC" id="3.1.-.-" evidence="8"/>
<dbReference type="RefSeq" id="XP_045012211.1">
    <property type="nucleotide sequence ID" value="XM_045156276.1"/>
</dbReference>
<protein>
    <recommendedName>
        <fullName evidence="8">Mitochondrial genome maintenance exonuclease 1</fullName>
        <ecNumber evidence="8">3.1.-.-</ecNumber>
    </recommendedName>
</protein>
<name>A0A8C5KR73_JACJA</name>
<dbReference type="PANTHER" id="PTHR31340">
    <property type="entry name" value="MITOCHONDRIAL GENOME MAINTENANCE EXONUCLEASE 1"/>
    <property type="match status" value="1"/>
</dbReference>
<evidence type="ECO:0000256" key="1">
    <source>
        <dbReference type="ARBA" id="ARBA00022722"/>
    </source>
</evidence>
<dbReference type="OMA" id="DCVAKYQ"/>
<dbReference type="OrthoDB" id="5777131at2759"/>
<evidence type="ECO:0000313" key="10">
    <source>
        <dbReference type="Ensembl" id="ENSJJAP00000011304.1"/>
    </source>
</evidence>